<feature type="binding site" evidence="7">
    <location>
        <begin position="283"/>
        <end position="285"/>
    </location>
    <ligand>
        <name>ATP</name>
        <dbReference type="ChEBI" id="CHEBI:30616"/>
    </ligand>
</feature>
<keyword evidence="3 7" id="KW-0808">Transferase</keyword>
<keyword evidence="6 7" id="KW-0067">ATP-binding</keyword>
<sequence length="402" mass="44418">MKILVINCGSSSIKYRLFDMNTETVLARGLIERIGLEGSRINHQPAGKQKLKWEEPIPDHRVAVQKALRALTDTRYGVIGDMGEIDGVGHRVAHGGDKFSSSVLIDDEVKKAIRELSELAPLHNPPNLVGIEAAEKVLPDVPQVAVFDTAFHQTMPPEAYLYSIPYDLGRRYGIRKYGFHGTSHKYVAQRASKLMGRALEELKLVTCHLGNGASVTAIRGGQSVETSMGFTPLEGLTMGTRCGDIDPAVVTFLMEKKQMTVQEVNEFLNKECGVLGISGISSDFRDLEEAAARGHERAQLALKIFAHDVKKYVGAYVAVLNGIDALVFTAGIGENSPRIREEICKEMEYLGLKIDLDKNKVMGEEKEISAADSRVKIWVIPTNEELMIARDTREVIENRGKM</sequence>
<comment type="pathway">
    <text evidence="7">Metabolic intermediate biosynthesis; acetyl-CoA biosynthesis; acetyl-CoA from acetate: step 1/2.</text>
</comment>
<dbReference type="AlphaFoldDB" id="A0A1Z5HPE9"/>
<dbReference type="Gene3D" id="3.30.420.40">
    <property type="match status" value="2"/>
</dbReference>
<dbReference type="PROSITE" id="PS01075">
    <property type="entry name" value="ACETATE_KINASE_1"/>
    <property type="match status" value="1"/>
</dbReference>
<dbReference type="HAMAP" id="MF_00020">
    <property type="entry name" value="Acetate_kinase"/>
    <property type="match status" value="1"/>
</dbReference>
<keyword evidence="4 7" id="KW-0547">Nucleotide-binding</keyword>
<dbReference type="CDD" id="cd24010">
    <property type="entry name" value="ASKHA_NBD_AcK_PK"/>
    <property type="match status" value="1"/>
</dbReference>
<dbReference type="EMBL" id="BDGJ01000017">
    <property type="protein sequence ID" value="GAW91399.1"/>
    <property type="molecule type" value="Genomic_DNA"/>
</dbReference>
<dbReference type="PANTHER" id="PTHR21060">
    <property type="entry name" value="ACETATE KINASE"/>
    <property type="match status" value="1"/>
</dbReference>
<dbReference type="InterPro" id="IPR043129">
    <property type="entry name" value="ATPase_NBD"/>
</dbReference>
<feature type="site" description="Transition state stabilizer" evidence="7">
    <location>
        <position position="241"/>
    </location>
</feature>
<comment type="similarity">
    <text evidence="1 7 8">Belongs to the acetokinase family.</text>
</comment>
<evidence type="ECO:0000256" key="2">
    <source>
        <dbReference type="ARBA" id="ARBA00022490"/>
    </source>
</evidence>
<feature type="binding site" evidence="7">
    <location>
        <position position="14"/>
    </location>
    <ligand>
        <name>ATP</name>
        <dbReference type="ChEBI" id="CHEBI:30616"/>
    </ligand>
</feature>
<evidence type="ECO:0000256" key="6">
    <source>
        <dbReference type="ARBA" id="ARBA00022840"/>
    </source>
</evidence>
<dbReference type="GO" id="GO:0005524">
    <property type="term" value="F:ATP binding"/>
    <property type="evidence" value="ECO:0007669"/>
    <property type="project" value="UniProtKB-KW"/>
</dbReference>
<feature type="binding site" evidence="7">
    <location>
        <position position="7"/>
    </location>
    <ligand>
        <name>Mg(2+)</name>
        <dbReference type="ChEBI" id="CHEBI:18420"/>
    </ligand>
</feature>
<keyword evidence="7" id="KW-0460">Magnesium</keyword>
<protein>
    <recommendedName>
        <fullName evidence="7">Acetate kinase</fullName>
        <ecNumber evidence="7">2.7.2.1</ecNumber>
    </recommendedName>
    <alternativeName>
        <fullName evidence="7">Acetokinase</fullName>
    </alternativeName>
</protein>
<dbReference type="Proteomes" id="UP000197032">
    <property type="component" value="Unassembled WGS sequence"/>
</dbReference>
<dbReference type="OrthoDB" id="9802453at2"/>
<reference evidence="10" key="1">
    <citation type="journal article" date="2017" name="Appl. Environ. Microbiol.">
        <title>Genomic analysis of Calderihabitans maritimus KKC1, a thermophilic hydrogenogenic carboxydotrophic bacterium isolated from marine sediment.</title>
        <authorList>
            <person name="Omae K."/>
            <person name="Yoneda Y."/>
            <person name="Fukuyama Y."/>
            <person name="Yoshida T."/>
            <person name="Sako Y."/>
        </authorList>
    </citation>
    <scope>NUCLEOTIDE SEQUENCE [LARGE SCALE GENOMIC DNA]</scope>
    <source>
        <strain evidence="10">KKC1</strain>
    </source>
</reference>
<dbReference type="PROSITE" id="PS01076">
    <property type="entry name" value="ACETATE_KINASE_2"/>
    <property type="match status" value="1"/>
</dbReference>
<organism evidence="9 10">
    <name type="scientific">Calderihabitans maritimus</name>
    <dbReference type="NCBI Taxonomy" id="1246530"/>
    <lineage>
        <taxon>Bacteria</taxon>
        <taxon>Bacillati</taxon>
        <taxon>Bacillota</taxon>
        <taxon>Clostridia</taxon>
        <taxon>Neomoorellales</taxon>
        <taxon>Calderihabitantaceae</taxon>
        <taxon>Calderihabitans</taxon>
    </lineage>
</organism>
<dbReference type="InterPro" id="IPR023865">
    <property type="entry name" value="Aliphatic_acid_kinase_CS"/>
</dbReference>
<keyword evidence="10" id="KW-1185">Reference proteome</keyword>
<dbReference type="PRINTS" id="PR00471">
    <property type="entry name" value="ACETATEKNASE"/>
</dbReference>
<evidence type="ECO:0000313" key="9">
    <source>
        <dbReference type="EMBL" id="GAW91399.1"/>
    </source>
</evidence>
<evidence type="ECO:0000256" key="3">
    <source>
        <dbReference type="ARBA" id="ARBA00022679"/>
    </source>
</evidence>
<comment type="cofactor">
    <cofactor evidence="7">
        <name>Mg(2+)</name>
        <dbReference type="ChEBI" id="CHEBI:18420"/>
    </cofactor>
    <cofactor evidence="7">
        <name>Mn(2+)</name>
        <dbReference type="ChEBI" id="CHEBI:29035"/>
    </cofactor>
    <text evidence="7">Mg(2+). Can also accept Mn(2+).</text>
</comment>
<dbReference type="Pfam" id="PF00871">
    <property type="entry name" value="Acetate_kinase"/>
    <property type="match status" value="1"/>
</dbReference>
<proteinExistence type="inferred from homology"/>
<comment type="function">
    <text evidence="7">Catalyzes the formation of acetyl phosphate from acetate and ATP. Can also catalyze the reverse reaction.</text>
</comment>
<feature type="binding site" evidence="7">
    <location>
        <begin position="331"/>
        <end position="335"/>
    </location>
    <ligand>
        <name>ATP</name>
        <dbReference type="ChEBI" id="CHEBI:30616"/>
    </ligand>
</feature>
<dbReference type="InterPro" id="IPR004372">
    <property type="entry name" value="Ac/propionate_kinase"/>
</dbReference>
<feature type="binding site" evidence="7">
    <location>
        <position position="91"/>
    </location>
    <ligand>
        <name>substrate</name>
    </ligand>
</feature>
<comment type="catalytic activity">
    <reaction evidence="7">
        <text>acetate + ATP = acetyl phosphate + ADP</text>
        <dbReference type="Rhea" id="RHEA:11352"/>
        <dbReference type="ChEBI" id="CHEBI:22191"/>
        <dbReference type="ChEBI" id="CHEBI:30089"/>
        <dbReference type="ChEBI" id="CHEBI:30616"/>
        <dbReference type="ChEBI" id="CHEBI:456216"/>
        <dbReference type="EC" id="2.7.2.1"/>
    </reaction>
</comment>
<name>A0A1Z5HPE9_9FIRM</name>
<comment type="caution">
    <text evidence="9">The sequence shown here is derived from an EMBL/GenBank/DDBJ whole genome shotgun (WGS) entry which is preliminary data.</text>
</comment>
<dbReference type="PIRSF" id="PIRSF000722">
    <property type="entry name" value="Acetate_prop_kin"/>
    <property type="match status" value="1"/>
</dbReference>
<dbReference type="GO" id="GO:0000287">
    <property type="term" value="F:magnesium ion binding"/>
    <property type="evidence" value="ECO:0007669"/>
    <property type="project" value="UniProtKB-UniRule"/>
</dbReference>
<feature type="binding site" evidence="7">
    <location>
        <begin position="208"/>
        <end position="212"/>
    </location>
    <ligand>
        <name>ATP</name>
        <dbReference type="ChEBI" id="CHEBI:30616"/>
    </ligand>
</feature>
<gene>
    <name evidence="7" type="primary">ackA</name>
    <name evidence="9" type="ORF">KKC1_05610</name>
</gene>
<comment type="subcellular location">
    <subcellularLocation>
        <location evidence="7">Cytoplasm</location>
    </subcellularLocation>
</comment>
<evidence type="ECO:0000313" key="10">
    <source>
        <dbReference type="Proteomes" id="UP000197032"/>
    </source>
</evidence>
<keyword evidence="7" id="KW-0479">Metal-binding</keyword>
<comment type="subunit">
    <text evidence="7">Homodimer.</text>
</comment>
<dbReference type="PANTHER" id="PTHR21060:SF15">
    <property type="entry name" value="ACETATE KINASE-RELATED"/>
    <property type="match status" value="1"/>
</dbReference>
<feature type="binding site" evidence="7">
    <location>
        <position position="384"/>
    </location>
    <ligand>
        <name>Mg(2+)</name>
        <dbReference type="ChEBI" id="CHEBI:18420"/>
    </ligand>
</feature>
<keyword evidence="5 7" id="KW-0418">Kinase</keyword>
<evidence type="ECO:0000256" key="7">
    <source>
        <dbReference type="HAMAP-Rule" id="MF_00020"/>
    </source>
</evidence>
<dbReference type="GO" id="GO:0005737">
    <property type="term" value="C:cytoplasm"/>
    <property type="evidence" value="ECO:0007669"/>
    <property type="project" value="UniProtKB-SubCell"/>
</dbReference>
<dbReference type="GO" id="GO:0006085">
    <property type="term" value="P:acetyl-CoA biosynthetic process"/>
    <property type="evidence" value="ECO:0007669"/>
    <property type="project" value="UniProtKB-UniRule"/>
</dbReference>
<dbReference type="RefSeq" id="WP_088552938.1">
    <property type="nucleotide sequence ID" value="NZ_BDGJ01000017.1"/>
</dbReference>
<evidence type="ECO:0000256" key="4">
    <source>
        <dbReference type="ARBA" id="ARBA00022741"/>
    </source>
</evidence>
<dbReference type="SUPFAM" id="SSF53067">
    <property type="entry name" value="Actin-like ATPase domain"/>
    <property type="match status" value="2"/>
</dbReference>
<dbReference type="GO" id="GO:0006083">
    <property type="term" value="P:acetate metabolic process"/>
    <property type="evidence" value="ECO:0007669"/>
    <property type="project" value="TreeGrafter"/>
</dbReference>
<feature type="active site" description="Proton donor/acceptor" evidence="7">
    <location>
        <position position="148"/>
    </location>
</feature>
<accession>A0A1Z5HPE9</accession>
<dbReference type="UniPathway" id="UPA00340">
    <property type="reaction ID" value="UER00458"/>
</dbReference>
<feature type="site" description="Transition state stabilizer" evidence="7">
    <location>
        <position position="180"/>
    </location>
</feature>
<dbReference type="GO" id="GO:0008776">
    <property type="term" value="F:acetate kinase activity"/>
    <property type="evidence" value="ECO:0007669"/>
    <property type="project" value="UniProtKB-UniRule"/>
</dbReference>
<evidence type="ECO:0000256" key="1">
    <source>
        <dbReference type="ARBA" id="ARBA00008748"/>
    </source>
</evidence>
<evidence type="ECO:0000256" key="5">
    <source>
        <dbReference type="ARBA" id="ARBA00022777"/>
    </source>
</evidence>
<dbReference type="EC" id="2.7.2.1" evidence="7"/>
<dbReference type="NCBIfam" id="TIGR00016">
    <property type="entry name" value="ackA"/>
    <property type="match status" value="1"/>
</dbReference>
<keyword evidence="2 7" id="KW-0963">Cytoplasm</keyword>
<dbReference type="InterPro" id="IPR000890">
    <property type="entry name" value="Aliphatic_acid_kin_short-chain"/>
</dbReference>
<evidence type="ECO:0000256" key="8">
    <source>
        <dbReference type="RuleBase" id="RU003835"/>
    </source>
</evidence>